<organism evidence="3 4">
    <name type="scientific">Pontivivens ytuae</name>
    <dbReference type="NCBI Taxonomy" id="2789856"/>
    <lineage>
        <taxon>Bacteria</taxon>
        <taxon>Pseudomonadati</taxon>
        <taxon>Pseudomonadota</taxon>
        <taxon>Alphaproteobacteria</taxon>
        <taxon>Rhodobacterales</taxon>
        <taxon>Paracoccaceae</taxon>
        <taxon>Pontivivens</taxon>
    </lineage>
</organism>
<dbReference type="InterPro" id="IPR035900">
    <property type="entry name" value="Colicin_E_sf"/>
</dbReference>
<dbReference type="AlphaFoldDB" id="A0A7S9LTM6"/>
<dbReference type="RefSeq" id="WP_196104280.1">
    <property type="nucleotide sequence ID" value="NZ_CP064942.1"/>
</dbReference>
<dbReference type="Gene3D" id="1.10.1200.20">
    <property type="entry name" value="Colicin E immunity protein"/>
    <property type="match status" value="1"/>
</dbReference>
<dbReference type="Pfam" id="PF01320">
    <property type="entry name" value="Colicin_Pyocin"/>
    <property type="match status" value="1"/>
</dbReference>
<dbReference type="SUPFAM" id="SSF47345">
    <property type="entry name" value="Colicin E immunity proteins"/>
    <property type="match status" value="1"/>
</dbReference>
<keyword evidence="4" id="KW-1185">Reference proteome</keyword>
<keyword evidence="2" id="KW-0079">Bacteriocin immunity</keyword>
<name>A0A7S9LTM6_9RHOB</name>
<protein>
    <submittedName>
        <fullName evidence="3">Bacteriocin immunity protein</fullName>
    </submittedName>
</protein>
<evidence type="ECO:0000313" key="3">
    <source>
        <dbReference type="EMBL" id="QPH55081.1"/>
    </source>
</evidence>
<reference evidence="3 4" key="1">
    <citation type="submission" date="2020-11" db="EMBL/GenBank/DDBJ databases">
        <title>Description of Pontivivens ytuae sp. nov. isolated from deep sea sediment of Mariana Trench.</title>
        <authorList>
            <person name="Wang Z."/>
            <person name="Sun Q.-L."/>
            <person name="Xu X.-D."/>
            <person name="Tang Y.-Z."/>
            <person name="Zhang J."/>
        </authorList>
    </citation>
    <scope>NUCLEOTIDE SEQUENCE [LARGE SCALE GENOMIC DNA]</scope>
    <source>
        <strain evidence="3 4">MT2928</strain>
    </source>
</reference>
<dbReference type="EMBL" id="CP064942">
    <property type="protein sequence ID" value="QPH55081.1"/>
    <property type="molecule type" value="Genomic_DNA"/>
</dbReference>
<evidence type="ECO:0000313" key="4">
    <source>
        <dbReference type="Proteomes" id="UP000594800"/>
    </source>
</evidence>
<evidence type="ECO:0000256" key="1">
    <source>
        <dbReference type="ARBA" id="ARBA00009346"/>
    </source>
</evidence>
<evidence type="ECO:0000256" key="2">
    <source>
        <dbReference type="ARBA" id="ARBA00023025"/>
    </source>
</evidence>
<dbReference type="KEGG" id="poz:I0K15_04860"/>
<sequence length="165" mass="18586">MALRPELHPPALDPEMVDTAEHLVADIVDGLDTGDDVSAPLEMLRALSGHDDLEAEYYRELYGHMTDRDAAEIALTPEAPRVTDLTRAEFIDIVERIRSVLSEREYHYYLSLFDRNVAHPAVSDLIHYPAQDWLDRLGKAEPSAEDIVDEALSAQAITTELPEYE</sequence>
<dbReference type="GO" id="GO:0030153">
    <property type="term" value="P:bacteriocin immunity"/>
    <property type="evidence" value="ECO:0007669"/>
    <property type="project" value="UniProtKB-KW"/>
</dbReference>
<gene>
    <name evidence="3" type="ORF">I0K15_04860</name>
</gene>
<dbReference type="Proteomes" id="UP000594800">
    <property type="component" value="Chromosome"/>
</dbReference>
<dbReference type="InterPro" id="IPR000290">
    <property type="entry name" value="Colicin_pyocin"/>
</dbReference>
<proteinExistence type="inferred from homology"/>
<accession>A0A7S9LTM6</accession>
<dbReference type="GO" id="GO:0015643">
    <property type="term" value="F:toxic substance binding"/>
    <property type="evidence" value="ECO:0007669"/>
    <property type="project" value="InterPro"/>
</dbReference>
<comment type="similarity">
    <text evidence="1">Belongs to the colicins ColE2/ColE8/ColE9 and pyocins S1/S2 family.</text>
</comment>